<reference evidence="3" key="1">
    <citation type="submission" date="2025-08" db="UniProtKB">
        <authorList>
            <consortium name="RefSeq"/>
        </authorList>
    </citation>
    <scope>IDENTIFICATION</scope>
</reference>
<dbReference type="STRING" id="121845.A0A3Q0JE43"/>
<dbReference type="PANTHER" id="PTHR10972:SF203">
    <property type="entry name" value="OXYSTEROL-BINDING PROTEIN HOMOLOG 3"/>
    <property type="match status" value="1"/>
</dbReference>
<dbReference type="SUPFAM" id="SSF144000">
    <property type="entry name" value="Oxysterol-binding protein-like"/>
    <property type="match status" value="1"/>
</dbReference>
<protein>
    <submittedName>
        <fullName evidence="3">Oxysterol-binding protein-related protein 6-like</fullName>
    </submittedName>
</protein>
<feature type="coiled-coil region" evidence="1">
    <location>
        <begin position="179"/>
        <end position="206"/>
    </location>
</feature>
<dbReference type="Gene3D" id="2.30.29.30">
    <property type="entry name" value="Pleckstrin-homology domain (PH domain)/Phosphotyrosine-binding domain (PTB)"/>
    <property type="match status" value="1"/>
</dbReference>
<dbReference type="PaxDb" id="121845-A0A3Q0JE43"/>
<gene>
    <name evidence="3" type="primary">LOC103517740</name>
</gene>
<dbReference type="KEGG" id="dci:103517740"/>
<dbReference type="RefSeq" id="XP_026685263.1">
    <property type="nucleotide sequence ID" value="XM_026829462.1"/>
</dbReference>
<dbReference type="InterPro" id="IPR037239">
    <property type="entry name" value="OSBP_sf"/>
</dbReference>
<dbReference type="GO" id="GO:0005829">
    <property type="term" value="C:cytosol"/>
    <property type="evidence" value="ECO:0007669"/>
    <property type="project" value="TreeGrafter"/>
</dbReference>
<dbReference type="GO" id="GO:0005886">
    <property type="term" value="C:plasma membrane"/>
    <property type="evidence" value="ECO:0007669"/>
    <property type="project" value="TreeGrafter"/>
</dbReference>
<dbReference type="SUPFAM" id="SSF50729">
    <property type="entry name" value="PH domain-like"/>
    <property type="match status" value="1"/>
</dbReference>
<dbReference type="GO" id="GO:0097038">
    <property type="term" value="C:perinuclear endoplasmic reticulum"/>
    <property type="evidence" value="ECO:0007669"/>
    <property type="project" value="TreeGrafter"/>
</dbReference>
<evidence type="ECO:0000256" key="1">
    <source>
        <dbReference type="SAM" id="Coils"/>
    </source>
</evidence>
<dbReference type="InterPro" id="IPR000648">
    <property type="entry name" value="Oxysterol-bd"/>
</dbReference>
<accession>A0A3Q0JE43</accession>
<dbReference type="GO" id="GO:0015485">
    <property type="term" value="F:cholesterol binding"/>
    <property type="evidence" value="ECO:0007669"/>
    <property type="project" value="TreeGrafter"/>
</dbReference>
<keyword evidence="1" id="KW-0175">Coiled coil</keyword>
<keyword evidence="2" id="KW-1185">Reference proteome</keyword>
<evidence type="ECO:0000313" key="2">
    <source>
        <dbReference type="Proteomes" id="UP000079169"/>
    </source>
</evidence>
<dbReference type="Pfam" id="PF01237">
    <property type="entry name" value="Oxysterol_BP"/>
    <property type="match status" value="1"/>
</dbReference>
<organism evidence="2 3">
    <name type="scientific">Diaphorina citri</name>
    <name type="common">Asian citrus psyllid</name>
    <dbReference type="NCBI Taxonomy" id="121845"/>
    <lineage>
        <taxon>Eukaryota</taxon>
        <taxon>Metazoa</taxon>
        <taxon>Ecdysozoa</taxon>
        <taxon>Arthropoda</taxon>
        <taxon>Hexapoda</taxon>
        <taxon>Insecta</taxon>
        <taxon>Pterygota</taxon>
        <taxon>Neoptera</taxon>
        <taxon>Paraneoptera</taxon>
        <taxon>Hemiptera</taxon>
        <taxon>Sternorrhyncha</taxon>
        <taxon>Psylloidea</taxon>
        <taxon>Psyllidae</taxon>
        <taxon>Diaphorininae</taxon>
        <taxon>Diaphorina</taxon>
    </lineage>
</organism>
<evidence type="ECO:0000313" key="3">
    <source>
        <dbReference type="RefSeq" id="XP_026685263.1"/>
    </source>
</evidence>
<sequence>MNITFFRLPGHNRIKPHYLSTLRIKPHYLFTIFFDLPVFQRYFVVDKGMLIYGKSPGDIARGKLHGHVDIGLSVISTKSKRKRLDIDAEEFIYHLKAKTFESFTEWVEQLKKQRLYRQHVLTFGNGSSKMTAENNKIPRGNKIRTKLPLTSQELVKTTGPPAPPAPLRLANLLADTNPLEQITKELNLVEQSLAQLEQIYSQLEASSVSSGGTATFNLEECYNSLSNNVILTRNMTGRRTKLPCPRPDTESLSLWNLLCKNIGKDLSQVSMPVALNEPLNMLQRMCEELEYSELLDKAAELSDPYERMVYVAAFAVSSYGSSYFRAASKPFNPLLGETYECVREDKGFKFVAEQVSHHPPVSVCHAESKNFIFWQDVRIKTKFWGKSMEFQPNELNELNAEMKKQIPSTDTRLRPDQR</sequence>
<dbReference type="InterPro" id="IPR011993">
    <property type="entry name" value="PH-like_dom_sf"/>
</dbReference>
<name>A0A3Q0JE43_DIACI</name>
<dbReference type="GeneID" id="103517740"/>
<proteinExistence type="predicted"/>
<dbReference type="PANTHER" id="PTHR10972">
    <property type="entry name" value="OXYSTEROL-BINDING PROTEIN-RELATED"/>
    <property type="match status" value="1"/>
</dbReference>
<dbReference type="Proteomes" id="UP000079169">
    <property type="component" value="Unplaced"/>
</dbReference>
<dbReference type="AlphaFoldDB" id="A0A3Q0JE43"/>
<dbReference type="Gene3D" id="2.40.160.120">
    <property type="match status" value="1"/>
</dbReference>